<protein>
    <submittedName>
        <fullName evidence="1">Uncharacterized protein</fullName>
    </submittedName>
</protein>
<accession>A0A067PIU7</accession>
<keyword evidence="2" id="KW-1185">Reference proteome</keyword>
<reference evidence="2" key="1">
    <citation type="journal article" date="2014" name="Proc. Natl. Acad. Sci. U.S.A.">
        <title>Extensive sampling of basidiomycete genomes demonstrates inadequacy of the white-rot/brown-rot paradigm for wood decay fungi.</title>
        <authorList>
            <person name="Riley R."/>
            <person name="Salamov A.A."/>
            <person name="Brown D.W."/>
            <person name="Nagy L.G."/>
            <person name="Floudas D."/>
            <person name="Held B.W."/>
            <person name="Levasseur A."/>
            <person name="Lombard V."/>
            <person name="Morin E."/>
            <person name="Otillar R."/>
            <person name="Lindquist E.A."/>
            <person name="Sun H."/>
            <person name="LaButti K.M."/>
            <person name="Schmutz J."/>
            <person name="Jabbour D."/>
            <person name="Luo H."/>
            <person name="Baker S.E."/>
            <person name="Pisabarro A.G."/>
            <person name="Walton J.D."/>
            <person name="Blanchette R.A."/>
            <person name="Henrissat B."/>
            <person name="Martin F."/>
            <person name="Cullen D."/>
            <person name="Hibbett D.S."/>
            <person name="Grigoriev I.V."/>
        </authorList>
    </citation>
    <scope>NUCLEOTIDE SEQUENCE [LARGE SCALE GENOMIC DNA]</scope>
    <source>
        <strain evidence="2">MUCL 33604</strain>
    </source>
</reference>
<dbReference type="HOGENOM" id="CLU_2498169_0_0_1"/>
<dbReference type="InParanoid" id="A0A067PIU7"/>
<dbReference type="AlphaFoldDB" id="A0A067PIU7"/>
<evidence type="ECO:0000313" key="2">
    <source>
        <dbReference type="Proteomes" id="UP000027265"/>
    </source>
</evidence>
<dbReference type="EMBL" id="KL197727">
    <property type="protein sequence ID" value="KDQ54833.1"/>
    <property type="molecule type" value="Genomic_DNA"/>
</dbReference>
<evidence type="ECO:0000313" key="1">
    <source>
        <dbReference type="EMBL" id="KDQ54833.1"/>
    </source>
</evidence>
<gene>
    <name evidence="1" type="ORF">JAAARDRAFT_350827</name>
</gene>
<organism evidence="1 2">
    <name type="scientific">Jaapia argillacea MUCL 33604</name>
    <dbReference type="NCBI Taxonomy" id="933084"/>
    <lineage>
        <taxon>Eukaryota</taxon>
        <taxon>Fungi</taxon>
        <taxon>Dikarya</taxon>
        <taxon>Basidiomycota</taxon>
        <taxon>Agaricomycotina</taxon>
        <taxon>Agaricomycetes</taxon>
        <taxon>Agaricomycetidae</taxon>
        <taxon>Jaapiales</taxon>
        <taxon>Jaapiaceae</taxon>
        <taxon>Jaapia</taxon>
    </lineage>
</organism>
<dbReference type="Proteomes" id="UP000027265">
    <property type="component" value="Unassembled WGS sequence"/>
</dbReference>
<sequence>MLERALAVLQCKHTDAIVLNTHPDLQVVLHSLNVQVAVVDEHHDLPEGLLKLVVPKPRLQSLPSLRAKVKARREAYIQRQRRKGVL</sequence>
<proteinExistence type="predicted"/>
<name>A0A067PIU7_9AGAM</name>